<sequence>MVKRKTWLDKRGQKIIFIVCLSFLFGVMGGAIAANLMGADAKTELSGVVRNAIEIQQTGSFTATFWKYLKYDIIIWLGGWLQLGLFLSGMAFLLRSISLGFASAMMMVTYGFKGVWSAMLTLLPQNIVLIPAYIFIMCTAIYYLLTWNEGKGKRGLKRERRRKQTEYCLLFAASVILIAIGAGIEVVLYPL</sequence>
<dbReference type="InterPro" id="IPR002798">
    <property type="entry name" value="SpoIIM-like"/>
</dbReference>
<keyword evidence="1" id="KW-0812">Transmembrane</keyword>
<dbReference type="AlphaFoldDB" id="A0A0X8VE26"/>
<dbReference type="RefSeq" id="WP_066052223.1">
    <property type="nucleotide sequence ID" value="NZ_CP014223.1"/>
</dbReference>
<gene>
    <name evidence="2" type="primary">spoIIM</name>
    <name evidence="2" type="ORF">CPRO_24920</name>
    <name evidence="3" type="ORF">SAMN02745151_00861</name>
</gene>
<proteinExistence type="predicted"/>
<dbReference type="EMBL" id="CP014223">
    <property type="protein sequence ID" value="AMJ42040.1"/>
    <property type="molecule type" value="Genomic_DNA"/>
</dbReference>
<keyword evidence="4" id="KW-1185">Reference proteome</keyword>
<accession>A0A0X8VE26</accession>
<protein>
    <submittedName>
        <fullName evidence="3">Stage II sporulation protein M</fullName>
    </submittedName>
</protein>
<reference evidence="2 4" key="1">
    <citation type="journal article" date="2016" name="Genome Announc.">
        <title>Complete Genome Sequence of the Amino Acid-Fermenting Clostridium propionicum X2 (DSM 1682).</title>
        <authorList>
            <person name="Poehlein A."/>
            <person name="Schlien K."/>
            <person name="Chowdhury N.P."/>
            <person name="Gottschalk G."/>
            <person name="Buckel W."/>
            <person name="Daniel R."/>
        </authorList>
    </citation>
    <scope>NUCLEOTIDE SEQUENCE [LARGE SCALE GENOMIC DNA]</scope>
    <source>
        <strain evidence="2 4">X2</strain>
    </source>
</reference>
<name>A0A0X8VE26_ANAPI</name>
<keyword evidence="1" id="KW-1133">Transmembrane helix</keyword>
<feature type="transmembrane region" description="Helical" evidence="1">
    <location>
        <begin position="167"/>
        <end position="189"/>
    </location>
</feature>
<evidence type="ECO:0000313" key="4">
    <source>
        <dbReference type="Proteomes" id="UP000068026"/>
    </source>
</evidence>
<keyword evidence="1" id="KW-0472">Membrane</keyword>
<evidence type="ECO:0000313" key="5">
    <source>
        <dbReference type="Proteomes" id="UP000184204"/>
    </source>
</evidence>
<reference evidence="5" key="3">
    <citation type="submission" date="2016-11" db="EMBL/GenBank/DDBJ databases">
        <authorList>
            <person name="Jaros S."/>
            <person name="Januszkiewicz K."/>
            <person name="Wedrychowicz H."/>
        </authorList>
    </citation>
    <scope>NUCLEOTIDE SEQUENCE [LARGE SCALE GENOMIC DNA]</scope>
    <source>
        <strain evidence="5">DSM 1682</strain>
    </source>
</reference>
<dbReference type="Pfam" id="PF01944">
    <property type="entry name" value="SpoIIM"/>
    <property type="match status" value="1"/>
</dbReference>
<reference evidence="4" key="2">
    <citation type="submission" date="2016-01" db="EMBL/GenBank/DDBJ databases">
        <authorList>
            <person name="Poehlein A."/>
            <person name="Schlien K."/>
            <person name="Gottschalk G."/>
            <person name="Buckel W."/>
            <person name="Daniel R."/>
        </authorList>
    </citation>
    <scope>NUCLEOTIDE SEQUENCE [LARGE SCALE GENOMIC DNA]</scope>
    <source>
        <strain evidence="4">X2</strain>
    </source>
</reference>
<dbReference type="Proteomes" id="UP000068026">
    <property type="component" value="Chromosome"/>
</dbReference>
<organism evidence="3 5">
    <name type="scientific">Anaerotignum propionicum DSM 1682</name>
    <dbReference type="NCBI Taxonomy" id="991789"/>
    <lineage>
        <taxon>Bacteria</taxon>
        <taxon>Bacillati</taxon>
        <taxon>Bacillota</taxon>
        <taxon>Clostridia</taxon>
        <taxon>Lachnospirales</taxon>
        <taxon>Anaerotignaceae</taxon>
        <taxon>Anaerotignum</taxon>
    </lineage>
</organism>
<evidence type="ECO:0000256" key="1">
    <source>
        <dbReference type="SAM" id="Phobius"/>
    </source>
</evidence>
<reference evidence="3" key="4">
    <citation type="submission" date="2016-11" db="EMBL/GenBank/DDBJ databases">
        <authorList>
            <person name="Varghese N."/>
            <person name="Submissions S."/>
        </authorList>
    </citation>
    <scope>NUCLEOTIDE SEQUENCE</scope>
    <source>
        <strain evidence="3">DSM 1682</strain>
    </source>
</reference>
<dbReference type="EMBL" id="FQUA01000003">
    <property type="protein sequence ID" value="SHE50102.1"/>
    <property type="molecule type" value="Genomic_DNA"/>
</dbReference>
<feature type="transmembrane region" description="Helical" evidence="1">
    <location>
        <begin position="73"/>
        <end position="94"/>
    </location>
</feature>
<dbReference type="Proteomes" id="UP000184204">
    <property type="component" value="Unassembled WGS sequence"/>
</dbReference>
<evidence type="ECO:0000313" key="3">
    <source>
        <dbReference type="EMBL" id="SHE50102.1"/>
    </source>
</evidence>
<feature type="transmembrane region" description="Helical" evidence="1">
    <location>
        <begin position="128"/>
        <end position="146"/>
    </location>
</feature>
<dbReference type="KEGG" id="cpro:CPRO_24920"/>
<evidence type="ECO:0000313" key="2">
    <source>
        <dbReference type="EMBL" id="AMJ42040.1"/>
    </source>
</evidence>
<feature type="transmembrane region" description="Helical" evidence="1">
    <location>
        <begin position="101"/>
        <end position="122"/>
    </location>
</feature>
<dbReference type="OrthoDB" id="2065033at2"/>